<evidence type="ECO:0000313" key="3">
    <source>
        <dbReference type="Proteomes" id="UP000823388"/>
    </source>
</evidence>
<keyword evidence="3" id="KW-1185">Reference proteome</keyword>
<evidence type="ECO:0000313" key="2">
    <source>
        <dbReference type="EMBL" id="KAG2616691.1"/>
    </source>
</evidence>
<name>A0A8T0TXN9_PANVG</name>
<dbReference type="Proteomes" id="UP000823388">
    <property type="component" value="Chromosome 3N"/>
</dbReference>
<feature type="region of interest" description="Disordered" evidence="1">
    <location>
        <begin position="46"/>
        <end position="164"/>
    </location>
</feature>
<comment type="caution">
    <text evidence="2">The sequence shown here is derived from an EMBL/GenBank/DDBJ whole genome shotgun (WGS) entry which is preliminary data.</text>
</comment>
<proteinExistence type="predicted"/>
<protein>
    <submittedName>
        <fullName evidence="2">Uncharacterized protein</fullName>
    </submittedName>
</protein>
<feature type="compositionally biased region" description="Pro residues" evidence="1">
    <location>
        <begin position="65"/>
        <end position="79"/>
    </location>
</feature>
<gene>
    <name evidence="2" type="ORF">PVAP13_3NG249618</name>
</gene>
<accession>A0A8T0TXN9</accession>
<organism evidence="2 3">
    <name type="scientific">Panicum virgatum</name>
    <name type="common">Blackwell switchgrass</name>
    <dbReference type="NCBI Taxonomy" id="38727"/>
    <lineage>
        <taxon>Eukaryota</taxon>
        <taxon>Viridiplantae</taxon>
        <taxon>Streptophyta</taxon>
        <taxon>Embryophyta</taxon>
        <taxon>Tracheophyta</taxon>
        <taxon>Spermatophyta</taxon>
        <taxon>Magnoliopsida</taxon>
        <taxon>Liliopsida</taxon>
        <taxon>Poales</taxon>
        <taxon>Poaceae</taxon>
        <taxon>PACMAD clade</taxon>
        <taxon>Panicoideae</taxon>
        <taxon>Panicodae</taxon>
        <taxon>Paniceae</taxon>
        <taxon>Panicinae</taxon>
        <taxon>Panicum</taxon>
        <taxon>Panicum sect. Hiantes</taxon>
    </lineage>
</organism>
<reference evidence="2" key="1">
    <citation type="submission" date="2020-05" db="EMBL/GenBank/DDBJ databases">
        <title>WGS assembly of Panicum virgatum.</title>
        <authorList>
            <person name="Lovell J.T."/>
            <person name="Jenkins J."/>
            <person name="Shu S."/>
            <person name="Juenger T.E."/>
            <person name="Schmutz J."/>
        </authorList>
    </citation>
    <scope>NUCLEOTIDE SEQUENCE</scope>
    <source>
        <strain evidence="2">AP13</strain>
    </source>
</reference>
<dbReference type="AlphaFoldDB" id="A0A8T0TXN9"/>
<evidence type="ECO:0000256" key="1">
    <source>
        <dbReference type="SAM" id="MobiDB-lite"/>
    </source>
</evidence>
<sequence length="164" mass="17573">MSTAMEDLAKKFDGFDAVMTKVLDKLTALETWKSSASASMDKLLAQSERTACHGDPIEPLTAPAPVRPPPRPSTAPPHPQSRWTNLFDLNTAPHPDMRPPASSLERPSGHRVATNHRDVGGGILGSHPPHPVTGMNSDPNLHESGSIDDLHYSGRKHAPASVEG</sequence>
<dbReference type="EMBL" id="CM029042">
    <property type="protein sequence ID" value="KAG2616691.1"/>
    <property type="molecule type" value="Genomic_DNA"/>
</dbReference>